<comment type="subcellular location">
    <subcellularLocation>
        <location evidence="1">Membrane</location>
        <topology evidence="1">Multi-pass membrane protein</topology>
    </subcellularLocation>
</comment>
<feature type="transmembrane region" description="Helical" evidence="9">
    <location>
        <begin position="157"/>
        <end position="179"/>
    </location>
</feature>
<sequence length="577" mass="61832">MSPSRASAPTSVMDRLRALLPSSDHPGASQPTPFGLSRYSLLLIYVFITLSTSCVYFGWGPLSIILFNSGAYLWLCNEDEQELAKAARQPFCVAQDTNVQTLFTVCYATHFIVSGAAGVLIDTAGPKVTAILGQTLNLCGWFILGGFTDSFRGILPAFVLIGAGADMCFLPMLCISNVFPGSSGFILTVMGASCSLSSVVPMVLRTIQIRGFSFRAVCWGYALLGPAGCLVLVCLFVPLEGFIEEDRYVLVKSTETQCSSIQLPNRLSKKRSPQPPQAATAVAIRSMATARTEIEPGPSSQGAAATGNSGGSTAPERHASAVAALRQGPVAVSTVTDDDFFQPFVKDACTFLYVGVCIYFIICSVAMNYYQKAASKFLSPEAFSGLGAASPLSTFPCLIIGRVTDYVPIVPVMLFVNSTGVLCYVLALADGPIVGYASITFFSIYISVFTSQVYIFIKEVFTSVHYGKLIGIASMVGGLLSLTSNWLYNGLTMRHFGGDVVPVLWGMFAVICFAYLLLIPMFFGARKKQRLLKEQKVFLIPAECASSRLPPASAPAPVVCHQQELLSGRSLESSQAN</sequence>
<dbReference type="InterPro" id="IPR036259">
    <property type="entry name" value="MFS_trans_sf"/>
</dbReference>
<evidence type="ECO:0000256" key="9">
    <source>
        <dbReference type="SAM" id="Phobius"/>
    </source>
</evidence>
<feature type="transmembrane region" description="Helical" evidence="9">
    <location>
        <begin position="350"/>
        <end position="370"/>
    </location>
</feature>
<dbReference type="GO" id="GO:0016020">
    <property type="term" value="C:membrane"/>
    <property type="evidence" value="ECO:0007669"/>
    <property type="project" value="UniProtKB-SubCell"/>
</dbReference>
<evidence type="ECO:0000256" key="7">
    <source>
        <dbReference type="ARBA" id="ARBA00023136"/>
    </source>
</evidence>
<feature type="region of interest" description="Disordered" evidence="8">
    <location>
        <begin position="294"/>
        <end position="315"/>
    </location>
</feature>
<keyword evidence="10" id="KW-1185">Reference proteome</keyword>
<accession>A0A6P6RRQ6</accession>
<keyword evidence="3" id="KW-0813">Transport</keyword>
<feature type="transmembrane region" description="Helical" evidence="9">
    <location>
        <begin position="500"/>
        <end position="523"/>
    </location>
</feature>
<dbReference type="PANTHER" id="PTHR20772:SF2">
    <property type="entry name" value="PROTEIN FMP42"/>
    <property type="match status" value="1"/>
</dbReference>
<keyword evidence="6 9" id="KW-1133">Transmembrane helix</keyword>
<evidence type="ECO:0000313" key="10">
    <source>
        <dbReference type="Proteomes" id="UP000515125"/>
    </source>
</evidence>
<evidence type="ECO:0000256" key="6">
    <source>
        <dbReference type="ARBA" id="ARBA00022989"/>
    </source>
</evidence>
<evidence type="ECO:0000256" key="2">
    <source>
        <dbReference type="ARBA" id="ARBA00006595"/>
    </source>
</evidence>
<reference evidence="11" key="1">
    <citation type="submission" date="2025-08" db="UniProtKB">
        <authorList>
            <consortium name="RefSeq"/>
        </authorList>
    </citation>
    <scope>IDENTIFICATION</scope>
</reference>
<dbReference type="AlphaFoldDB" id="A0A6P6RRQ6"/>
<feature type="transmembrane region" description="Helical" evidence="9">
    <location>
        <begin position="406"/>
        <end position="427"/>
    </location>
</feature>
<name>A0A6P6RRQ6_9EIME</name>
<feature type="transmembrane region" description="Helical" evidence="9">
    <location>
        <begin position="469"/>
        <end position="488"/>
    </location>
</feature>
<feature type="compositionally biased region" description="Low complexity" evidence="8">
    <location>
        <begin position="299"/>
        <end position="314"/>
    </location>
</feature>
<dbReference type="RefSeq" id="XP_026190222.1">
    <property type="nucleotide sequence ID" value="XM_026334437.1"/>
</dbReference>
<dbReference type="Proteomes" id="UP000515125">
    <property type="component" value="Unplaced"/>
</dbReference>
<evidence type="ECO:0000256" key="5">
    <source>
        <dbReference type="ARBA" id="ARBA00022970"/>
    </source>
</evidence>
<keyword evidence="5" id="KW-0029">Amino-acid transport</keyword>
<evidence type="ECO:0000313" key="11">
    <source>
        <dbReference type="RefSeq" id="XP_026190222.1"/>
    </source>
</evidence>
<keyword evidence="4 9" id="KW-0812">Transmembrane</keyword>
<dbReference type="Gene3D" id="1.20.1250.20">
    <property type="entry name" value="MFS general substrate transporter like domains"/>
    <property type="match status" value="1"/>
</dbReference>
<feature type="transmembrane region" description="Helical" evidence="9">
    <location>
        <begin position="39"/>
        <end position="59"/>
    </location>
</feature>
<dbReference type="InterPro" id="IPR052599">
    <property type="entry name" value="SLC43A_AATransporter"/>
</dbReference>
<feature type="transmembrane region" description="Helical" evidence="9">
    <location>
        <begin position="185"/>
        <end position="204"/>
    </location>
</feature>
<protein>
    <submittedName>
        <fullName evidence="11">Uncharacterized protein LOC34618030</fullName>
    </submittedName>
</protein>
<dbReference type="GO" id="GO:0006865">
    <property type="term" value="P:amino acid transport"/>
    <property type="evidence" value="ECO:0007669"/>
    <property type="project" value="UniProtKB-KW"/>
</dbReference>
<evidence type="ECO:0000256" key="4">
    <source>
        <dbReference type="ARBA" id="ARBA00022692"/>
    </source>
</evidence>
<evidence type="ECO:0000256" key="3">
    <source>
        <dbReference type="ARBA" id="ARBA00022448"/>
    </source>
</evidence>
<gene>
    <name evidence="11" type="primary">LOC34618030</name>
</gene>
<comment type="similarity">
    <text evidence="2">Belongs to the SLC43A transporter (TC 2.A.1.44) family.</text>
</comment>
<evidence type="ECO:0000256" key="1">
    <source>
        <dbReference type="ARBA" id="ARBA00004141"/>
    </source>
</evidence>
<feature type="transmembrane region" description="Helical" evidence="9">
    <location>
        <begin position="433"/>
        <end position="457"/>
    </location>
</feature>
<dbReference type="SUPFAM" id="SSF103473">
    <property type="entry name" value="MFS general substrate transporter"/>
    <property type="match status" value="1"/>
</dbReference>
<keyword evidence="7 9" id="KW-0472">Membrane</keyword>
<evidence type="ECO:0000256" key="8">
    <source>
        <dbReference type="SAM" id="MobiDB-lite"/>
    </source>
</evidence>
<proteinExistence type="inferred from homology"/>
<feature type="transmembrane region" description="Helical" evidence="9">
    <location>
        <begin position="216"/>
        <end position="239"/>
    </location>
</feature>
<organism evidence="10 11">
    <name type="scientific">Cyclospora cayetanensis</name>
    <dbReference type="NCBI Taxonomy" id="88456"/>
    <lineage>
        <taxon>Eukaryota</taxon>
        <taxon>Sar</taxon>
        <taxon>Alveolata</taxon>
        <taxon>Apicomplexa</taxon>
        <taxon>Conoidasida</taxon>
        <taxon>Coccidia</taxon>
        <taxon>Eucoccidiorida</taxon>
        <taxon>Eimeriorina</taxon>
        <taxon>Eimeriidae</taxon>
        <taxon>Cyclospora</taxon>
    </lineage>
</organism>
<dbReference type="OrthoDB" id="330047at2759"/>
<dbReference type="GeneID" id="34618030"/>
<dbReference type="PANTHER" id="PTHR20772">
    <property type="entry name" value="PROTEIN FMP42"/>
    <property type="match status" value="1"/>
</dbReference>